<dbReference type="AlphaFoldDB" id="A0A843X7W0"/>
<reference evidence="1" key="1">
    <citation type="submission" date="2017-07" db="EMBL/GenBank/DDBJ databases">
        <title>Taro Niue Genome Assembly and Annotation.</title>
        <authorList>
            <person name="Atibalentja N."/>
            <person name="Keating K."/>
            <person name="Fields C.J."/>
        </authorList>
    </citation>
    <scope>NUCLEOTIDE SEQUENCE</scope>
    <source>
        <strain evidence="1">Niue_2</strain>
        <tissue evidence="1">Leaf</tissue>
    </source>
</reference>
<protein>
    <submittedName>
        <fullName evidence="1">Uncharacterized protein</fullName>
    </submittedName>
</protein>
<gene>
    <name evidence="1" type="ORF">Taro_048449</name>
</gene>
<proteinExistence type="predicted"/>
<accession>A0A843X7W0</accession>
<name>A0A843X7W0_COLES</name>
<organism evidence="1 2">
    <name type="scientific">Colocasia esculenta</name>
    <name type="common">Wild taro</name>
    <name type="synonym">Arum esculentum</name>
    <dbReference type="NCBI Taxonomy" id="4460"/>
    <lineage>
        <taxon>Eukaryota</taxon>
        <taxon>Viridiplantae</taxon>
        <taxon>Streptophyta</taxon>
        <taxon>Embryophyta</taxon>
        <taxon>Tracheophyta</taxon>
        <taxon>Spermatophyta</taxon>
        <taxon>Magnoliopsida</taxon>
        <taxon>Liliopsida</taxon>
        <taxon>Araceae</taxon>
        <taxon>Aroideae</taxon>
        <taxon>Colocasieae</taxon>
        <taxon>Colocasia</taxon>
    </lineage>
</organism>
<dbReference type="Proteomes" id="UP000652761">
    <property type="component" value="Unassembled WGS sequence"/>
</dbReference>
<evidence type="ECO:0000313" key="2">
    <source>
        <dbReference type="Proteomes" id="UP000652761"/>
    </source>
</evidence>
<keyword evidence="2" id="KW-1185">Reference proteome</keyword>
<feature type="non-terminal residue" evidence="1">
    <location>
        <position position="150"/>
    </location>
</feature>
<sequence length="150" mass="16662">YSKSFLKGELAAVDRQLIVVDRDCPRTSKPCSGYCYLSTATSWLSAPTVLTCISAIFYKCSGQKLVVGFVVEVHFGEQFDIESPSCFGVDSSYRPNWAEEVVVDYMKFVGNLYEQIDFDFLGLVEVKPLSSPIFKCEVHISDSNNGLSNA</sequence>
<comment type="caution">
    <text evidence="1">The sequence shown here is derived from an EMBL/GenBank/DDBJ whole genome shotgun (WGS) entry which is preliminary data.</text>
</comment>
<evidence type="ECO:0000313" key="1">
    <source>
        <dbReference type="EMBL" id="MQM15504.1"/>
    </source>
</evidence>
<dbReference type="EMBL" id="NMUH01006543">
    <property type="protein sequence ID" value="MQM15504.1"/>
    <property type="molecule type" value="Genomic_DNA"/>
</dbReference>
<feature type="non-terminal residue" evidence="1">
    <location>
        <position position="1"/>
    </location>
</feature>